<evidence type="ECO:0000256" key="11">
    <source>
        <dbReference type="ARBA" id="ARBA00035585"/>
    </source>
</evidence>
<keyword evidence="6 12" id="KW-0915">Sodium</keyword>
<dbReference type="GO" id="GO:0046872">
    <property type="term" value="F:metal ion binding"/>
    <property type="evidence" value="ECO:0007669"/>
    <property type="project" value="UniProtKB-KW"/>
</dbReference>
<evidence type="ECO:0000256" key="12">
    <source>
        <dbReference type="HAMAP-Rule" id="MF_00454"/>
    </source>
</evidence>
<name>A0A1H3EWU8_9GAMM</name>
<evidence type="ECO:0000313" key="14">
    <source>
        <dbReference type="Proteomes" id="UP000198500"/>
    </source>
</evidence>
<dbReference type="STRING" id="574349.SAMN05443545_107258"/>
<feature type="transmembrane region" description="Helical" evidence="12">
    <location>
        <begin position="22"/>
        <end position="40"/>
    </location>
</feature>
<dbReference type="EMBL" id="FNNI01000007">
    <property type="protein sequence ID" value="SDX82558.1"/>
    <property type="molecule type" value="Genomic_DNA"/>
</dbReference>
<feature type="transmembrane region" description="Helical" evidence="12">
    <location>
        <begin position="60"/>
        <end position="80"/>
    </location>
</feature>
<dbReference type="Pfam" id="PF02537">
    <property type="entry name" value="CRCB"/>
    <property type="match status" value="1"/>
</dbReference>
<dbReference type="InterPro" id="IPR003691">
    <property type="entry name" value="FluC"/>
</dbReference>
<dbReference type="GO" id="GO:0062054">
    <property type="term" value="F:fluoride channel activity"/>
    <property type="evidence" value="ECO:0007669"/>
    <property type="project" value="UniProtKB-UniRule"/>
</dbReference>
<comment type="catalytic activity">
    <reaction evidence="11">
        <text>fluoride(in) = fluoride(out)</text>
        <dbReference type="Rhea" id="RHEA:76159"/>
        <dbReference type="ChEBI" id="CHEBI:17051"/>
    </reaction>
    <physiologicalReaction direction="left-to-right" evidence="11">
        <dbReference type="Rhea" id="RHEA:76160"/>
    </physiologicalReaction>
</comment>
<evidence type="ECO:0000256" key="3">
    <source>
        <dbReference type="ARBA" id="ARBA00022519"/>
    </source>
</evidence>
<dbReference type="NCBIfam" id="TIGR00494">
    <property type="entry name" value="crcB"/>
    <property type="match status" value="1"/>
</dbReference>
<evidence type="ECO:0000256" key="6">
    <source>
        <dbReference type="ARBA" id="ARBA00023053"/>
    </source>
</evidence>
<keyword evidence="2 12" id="KW-1003">Cell membrane</keyword>
<evidence type="ECO:0000256" key="4">
    <source>
        <dbReference type="ARBA" id="ARBA00022692"/>
    </source>
</evidence>
<evidence type="ECO:0000256" key="9">
    <source>
        <dbReference type="ARBA" id="ARBA00023303"/>
    </source>
</evidence>
<keyword evidence="12" id="KW-0813">Transport</keyword>
<organism evidence="13 14">
    <name type="scientific">Aidingimonas halophila</name>
    <dbReference type="NCBI Taxonomy" id="574349"/>
    <lineage>
        <taxon>Bacteria</taxon>
        <taxon>Pseudomonadati</taxon>
        <taxon>Pseudomonadota</taxon>
        <taxon>Gammaproteobacteria</taxon>
        <taxon>Oceanospirillales</taxon>
        <taxon>Halomonadaceae</taxon>
        <taxon>Aidingimonas</taxon>
    </lineage>
</organism>
<dbReference type="NCBIfam" id="NF010792">
    <property type="entry name" value="PRK14196.1"/>
    <property type="match status" value="1"/>
</dbReference>
<dbReference type="Proteomes" id="UP000198500">
    <property type="component" value="Unassembled WGS sequence"/>
</dbReference>
<dbReference type="GO" id="GO:0140114">
    <property type="term" value="P:cellular detoxification of fluoride"/>
    <property type="evidence" value="ECO:0007669"/>
    <property type="project" value="UniProtKB-UniRule"/>
</dbReference>
<feature type="binding site" evidence="12">
    <location>
        <position position="100"/>
    </location>
    <ligand>
        <name>Na(+)</name>
        <dbReference type="ChEBI" id="CHEBI:29101"/>
        <note>structural</note>
    </ligand>
</feature>
<feature type="binding site" evidence="12">
    <location>
        <position position="97"/>
    </location>
    <ligand>
        <name>Na(+)</name>
        <dbReference type="ChEBI" id="CHEBI:29101"/>
        <note>structural</note>
    </ligand>
</feature>
<proteinExistence type="inferred from homology"/>
<dbReference type="PANTHER" id="PTHR28259:SF1">
    <property type="entry name" value="FLUORIDE EXPORT PROTEIN 1-RELATED"/>
    <property type="match status" value="1"/>
</dbReference>
<keyword evidence="8 12" id="KW-0472">Membrane</keyword>
<keyword evidence="3" id="KW-0997">Cell inner membrane</keyword>
<evidence type="ECO:0000256" key="1">
    <source>
        <dbReference type="ARBA" id="ARBA00004651"/>
    </source>
</evidence>
<evidence type="ECO:0000256" key="2">
    <source>
        <dbReference type="ARBA" id="ARBA00022475"/>
    </source>
</evidence>
<keyword evidence="5 12" id="KW-1133">Transmembrane helix</keyword>
<comment type="subcellular location">
    <subcellularLocation>
        <location evidence="1 12">Cell membrane</location>
        <topology evidence="1 12">Multi-pass membrane protein</topology>
    </subcellularLocation>
</comment>
<keyword evidence="12" id="KW-0479">Metal-binding</keyword>
<keyword evidence="7 12" id="KW-0406">Ion transport</keyword>
<feature type="transmembrane region" description="Helical" evidence="12">
    <location>
        <begin position="118"/>
        <end position="146"/>
    </location>
</feature>
<comment type="activity regulation">
    <text evidence="12">Na(+) is not transported, but it plays an essential structural role and its presence is essential for fluoride channel function.</text>
</comment>
<evidence type="ECO:0000313" key="13">
    <source>
        <dbReference type="EMBL" id="SDX82558.1"/>
    </source>
</evidence>
<evidence type="ECO:0000256" key="8">
    <source>
        <dbReference type="ARBA" id="ARBA00023136"/>
    </source>
</evidence>
<gene>
    <name evidence="12" type="primary">fluC</name>
    <name evidence="12" type="synonym">crcB</name>
    <name evidence="13" type="ORF">SAMN05443545_107258</name>
</gene>
<feature type="transmembrane region" description="Helical" evidence="12">
    <location>
        <begin position="87"/>
        <end position="106"/>
    </location>
</feature>
<sequence length="154" mass="16495">MCRCLTCVHCVFSIHRHEDDPIMGFSILAVSAGAVLGANLRWVLGLWLNALFPTVPPGTLLANWLGAWLIGLALTIIAYFPQLSPEWRLFLVTGFLGALTTFSTFSAEMFNHLQAGRWGAALLGIGLHVGGSLLMTGLGVATFAVLRMLAGAIK</sequence>
<keyword evidence="4 12" id="KW-0812">Transmembrane</keyword>
<dbReference type="HAMAP" id="MF_00454">
    <property type="entry name" value="FluC"/>
    <property type="match status" value="1"/>
</dbReference>
<reference evidence="13 14" key="1">
    <citation type="submission" date="2016-10" db="EMBL/GenBank/DDBJ databases">
        <authorList>
            <person name="de Groot N.N."/>
        </authorList>
    </citation>
    <scope>NUCLEOTIDE SEQUENCE [LARGE SCALE GENOMIC DNA]</scope>
    <source>
        <strain evidence="13 14">DSM 19219</strain>
    </source>
</reference>
<evidence type="ECO:0000256" key="10">
    <source>
        <dbReference type="ARBA" id="ARBA00035120"/>
    </source>
</evidence>
<accession>A0A1H3EWU8</accession>
<evidence type="ECO:0000256" key="7">
    <source>
        <dbReference type="ARBA" id="ARBA00023065"/>
    </source>
</evidence>
<dbReference type="GO" id="GO:0005886">
    <property type="term" value="C:plasma membrane"/>
    <property type="evidence" value="ECO:0007669"/>
    <property type="project" value="UniProtKB-SubCell"/>
</dbReference>
<evidence type="ECO:0000256" key="5">
    <source>
        <dbReference type="ARBA" id="ARBA00022989"/>
    </source>
</evidence>
<keyword evidence="9 12" id="KW-0407">Ion channel</keyword>
<comment type="function">
    <text evidence="12">Fluoride-specific ion channel. Important for reducing fluoride concentration in the cell, thus reducing its toxicity.</text>
</comment>
<protein>
    <recommendedName>
        <fullName evidence="12">Fluoride-specific ion channel FluC</fullName>
    </recommendedName>
</protein>
<dbReference type="PANTHER" id="PTHR28259">
    <property type="entry name" value="FLUORIDE EXPORT PROTEIN 1-RELATED"/>
    <property type="match status" value="1"/>
</dbReference>
<dbReference type="AlphaFoldDB" id="A0A1H3EWU8"/>
<keyword evidence="14" id="KW-1185">Reference proteome</keyword>
<comment type="similarity">
    <text evidence="10 12">Belongs to the fluoride channel Fluc/FEX (TC 1.A.43) family.</text>
</comment>